<name>A0AAT9G7T1_9RICK</name>
<evidence type="ECO:0000313" key="1">
    <source>
        <dbReference type="EMBL" id="BFD45841.1"/>
    </source>
</evidence>
<sequence>MGKDLNFSVEEVKWSEVKDEVYKVNPELAEKCDNVNQCGKYSLFKIKYPYGAYIVNRGEFHLPTKDGKLIPINDSRIPEWLCPKNCVNFKKIGH</sequence>
<dbReference type="EMBL" id="AP029170">
    <property type="protein sequence ID" value="BFD45841.1"/>
    <property type="molecule type" value="Genomic_DNA"/>
</dbReference>
<accession>A0AAT9G7T1</accession>
<dbReference type="AlphaFoldDB" id="A0AAT9G7T1"/>
<organism evidence="1">
    <name type="scientific">Candidatus Tisiphia endosymbiont of Sergentomyia squamirostris</name>
    <dbReference type="NCBI Taxonomy" id="3113639"/>
    <lineage>
        <taxon>Bacteria</taxon>
        <taxon>Pseudomonadati</taxon>
        <taxon>Pseudomonadota</taxon>
        <taxon>Alphaproteobacteria</taxon>
        <taxon>Rickettsiales</taxon>
        <taxon>Rickettsiaceae</taxon>
        <taxon>Rickettsieae</taxon>
        <taxon>Candidatus Tisiphia</taxon>
    </lineage>
</organism>
<reference evidence="1" key="1">
    <citation type="submission" date="2024-01" db="EMBL/GenBank/DDBJ databases">
        <title>Sequencing the genomes of a sandfly, Sergentomyia squamirostris, and its two endosymbionts.</title>
        <authorList>
            <person name="Itokawa K."/>
            <person name="Sanjoba C."/>
        </authorList>
    </citation>
    <scope>NUCLEOTIDE SEQUENCE</scope>
    <source>
        <strain evidence="1">RiSSQ</strain>
    </source>
</reference>
<gene>
    <name evidence="1" type="ORF">DMENIID0002_04870</name>
</gene>
<protein>
    <submittedName>
        <fullName evidence="1">Uncharacterized protein</fullName>
    </submittedName>
</protein>
<proteinExistence type="predicted"/>